<evidence type="ECO:0000256" key="3">
    <source>
        <dbReference type="ARBA" id="ARBA00004921"/>
    </source>
</evidence>
<dbReference type="EMBL" id="LAZR01003005">
    <property type="protein sequence ID" value="KKN23097.1"/>
    <property type="molecule type" value="Genomic_DNA"/>
</dbReference>
<proteinExistence type="inferred from homology"/>
<organism evidence="8">
    <name type="scientific">marine sediment metagenome</name>
    <dbReference type="NCBI Taxonomy" id="412755"/>
    <lineage>
        <taxon>unclassified sequences</taxon>
        <taxon>metagenomes</taxon>
        <taxon>ecological metagenomes</taxon>
    </lineage>
</organism>
<comment type="catalytic activity">
    <reaction evidence="1">
        <text>(2R)-2-phosphoglycerate = (2R)-3-phosphoglycerate</text>
        <dbReference type="Rhea" id="RHEA:15901"/>
        <dbReference type="ChEBI" id="CHEBI:58272"/>
        <dbReference type="ChEBI" id="CHEBI:58289"/>
        <dbReference type="EC" id="5.4.2.12"/>
    </reaction>
</comment>
<evidence type="ECO:0000256" key="5">
    <source>
        <dbReference type="ARBA" id="ARBA00023152"/>
    </source>
</evidence>
<comment type="caution">
    <text evidence="8">The sequence shown here is derived from an EMBL/GenBank/DDBJ whole genome shotgun (WGS) entry which is preliminary data.</text>
</comment>
<dbReference type="Pfam" id="PF10143">
    <property type="entry name" value="PhosphMutase"/>
    <property type="match status" value="1"/>
</dbReference>
<dbReference type="Gene3D" id="3.30.70.2130">
    <property type="entry name" value="Metalloenzyme domain"/>
    <property type="match status" value="1"/>
</dbReference>
<dbReference type="GO" id="GO:0046872">
    <property type="term" value="F:metal ion binding"/>
    <property type="evidence" value="ECO:0007669"/>
    <property type="project" value="InterPro"/>
</dbReference>
<dbReference type="Pfam" id="PF01676">
    <property type="entry name" value="Metalloenzyme"/>
    <property type="match status" value="1"/>
</dbReference>
<keyword evidence="6" id="KW-0413">Isomerase</keyword>
<reference evidence="8" key="1">
    <citation type="journal article" date="2015" name="Nature">
        <title>Complex archaea that bridge the gap between prokaryotes and eukaryotes.</title>
        <authorList>
            <person name="Spang A."/>
            <person name="Saw J.H."/>
            <person name="Jorgensen S.L."/>
            <person name="Zaremba-Niedzwiedzka K."/>
            <person name="Martijn J."/>
            <person name="Lind A.E."/>
            <person name="van Eijk R."/>
            <person name="Schleper C."/>
            <person name="Guy L."/>
            <person name="Ettema T.J."/>
        </authorList>
    </citation>
    <scope>NUCLEOTIDE SEQUENCE</scope>
</reference>
<evidence type="ECO:0000256" key="6">
    <source>
        <dbReference type="ARBA" id="ARBA00023235"/>
    </source>
</evidence>
<evidence type="ECO:0000313" key="8">
    <source>
        <dbReference type="EMBL" id="KKN23097.1"/>
    </source>
</evidence>
<evidence type="ECO:0000256" key="1">
    <source>
        <dbReference type="ARBA" id="ARBA00000370"/>
    </source>
</evidence>
<comment type="similarity">
    <text evidence="4">Belongs to the BPG-independent phosphoglycerate mutase family. A-PGAM subfamily.</text>
</comment>
<dbReference type="InterPro" id="IPR017850">
    <property type="entry name" value="Alkaline_phosphatase_core_sf"/>
</dbReference>
<dbReference type="PANTHER" id="PTHR31209:SF4">
    <property type="entry name" value="2,3-BISPHOSPHOGLYCERATE-INDEPENDENT PHOSPHOGLYCERATE MUTASE"/>
    <property type="match status" value="1"/>
</dbReference>
<accession>A0A0F9PF37</accession>
<dbReference type="PIRSF" id="PIRSF006392">
    <property type="entry name" value="IPGAM_arch"/>
    <property type="match status" value="1"/>
</dbReference>
<dbReference type="NCBIfam" id="TIGR00306">
    <property type="entry name" value="apgM"/>
    <property type="match status" value="1"/>
</dbReference>
<comment type="function">
    <text evidence="2">Catalyzes the interconversion of 2-phosphoglycerate and 3-phosphoglycerate.</text>
</comment>
<sequence length="391" mass="42983">MKYVVLIPDGASDYPLDELGSKTPLEVADMPHLKELVSKSELGLVETIPEGFSPGSDVANLNILGYDPKKYYSGRGPLEAAYHGIEVASKDTVFRCNLITVKNGIIKDYSASHIETEDAATLIKAVDAELGSKEISFYPGMSYRHLTVFNNRQLAELGTVAPHDVMGQPIESLWPKGDGADFIIDLTKRSTAVLENHPINKERQAKGLNPANMIWLWGSGQKKALPSFKERFGLTGAVISAVDLIKGLGVSAGLEVVNVPGATGYYDTDYEAKAKASLKVLTKDDFVYVHVEAPDEAGHVGNVEEKVRALENFDKRLLRIMLSELDLDNTRIMLLPDHATPIILKTHTRDKVPYLIYPGNSGAQSFDENTAAEVDSKDLKGYELMVYFLQR</sequence>
<dbReference type="NCBIfam" id="TIGR02535">
    <property type="entry name" value="hyp_Hser_kinase"/>
    <property type="match status" value="1"/>
</dbReference>
<dbReference type="SUPFAM" id="SSF53649">
    <property type="entry name" value="Alkaline phosphatase-like"/>
    <property type="match status" value="1"/>
</dbReference>
<gene>
    <name evidence="8" type="ORF">LCGC14_0908410</name>
</gene>
<dbReference type="Gene3D" id="3.40.720.10">
    <property type="entry name" value="Alkaline Phosphatase, subunit A"/>
    <property type="match status" value="1"/>
</dbReference>
<dbReference type="AlphaFoldDB" id="A0A0F9PF37"/>
<dbReference type="NCBIfam" id="NF003242">
    <property type="entry name" value="PRK04200.1"/>
    <property type="match status" value="1"/>
</dbReference>
<dbReference type="GO" id="GO:0004619">
    <property type="term" value="F:phosphoglycerate mutase activity"/>
    <property type="evidence" value="ECO:0007669"/>
    <property type="project" value="UniProtKB-EC"/>
</dbReference>
<dbReference type="InterPro" id="IPR006124">
    <property type="entry name" value="Metalloenzyme"/>
</dbReference>
<name>A0A0F9PF37_9ZZZZ</name>
<dbReference type="InterPro" id="IPR023665">
    <property type="entry name" value="ApgAM_prokaryotes"/>
</dbReference>
<comment type="pathway">
    <text evidence="3">Carbohydrate degradation.</text>
</comment>
<dbReference type="CDD" id="cd16011">
    <property type="entry name" value="iPGM_like"/>
    <property type="match status" value="1"/>
</dbReference>
<evidence type="ECO:0000256" key="4">
    <source>
        <dbReference type="ARBA" id="ARBA00005524"/>
    </source>
</evidence>
<dbReference type="GO" id="GO:0006096">
    <property type="term" value="P:glycolytic process"/>
    <property type="evidence" value="ECO:0007669"/>
    <property type="project" value="UniProtKB-KW"/>
</dbReference>
<protein>
    <recommendedName>
        <fullName evidence="7">Metalloenzyme domain-containing protein</fullName>
    </recommendedName>
</protein>
<evidence type="ECO:0000256" key="2">
    <source>
        <dbReference type="ARBA" id="ARBA00002315"/>
    </source>
</evidence>
<dbReference type="PANTHER" id="PTHR31209">
    <property type="entry name" value="COFACTOR-INDEPENDENT PHOSPHOGLYCERATE MUTASE"/>
    <property type="match status" value="1"/>
</dbReference>
<dbReference type="InterPro" id="IPR004456">
    <property type="entry name" value="Pglycerate_mutase_ApgM"/>
</dbReference>
<feature type="domain" description="Metalloenzyme" evidence="7">
    <location>
        <begin position="1"/>
        <end position="365"/>
    </location>
</feature>
<evidence type="ECO:0000259" key="7">
    <source>
        <dbReference type="Pfam" id="PF01676"/>
    </source>
</evidence>
<dbReference type="InterPro" id="IPR042253">
    <property type="entry name" value="Pglycerate_mutase_ApgM_sf"/>
</dbReference>
<keyword evidence="5" id="KW-0324">Glycolysis</keyword>